<sequence>MRAISLAVLTNRNVITFMTDKNEALGVRREDVQQSTDSGEAALRWGSAPVMVAQESGEMATGTCQQVYRWVKDPNGRTFCSGVISTRSKSGFCTLI</sequence>
<comment type="caution">
    <text evidence="1">The sequence shown here is derived from an EMBL/GenBank/DDBJ whole genome shotgun (WGS) entry which is preliminary data.</text>
</comment>
<dbReference type="EMBL" id="PFCB01000016">
    <property type="protein sequence ID" value="PIR74602.1"/>
    <property type="molecule type" value="Genomic_DNA"/>
</dbReference>
<accession>A0A2H0TR29</accession>
<protein>
    <submittedName>
        <fullName evidence="1">Uncharacterized protein</fullName>
    </submittedName>
</protein>
<evidence type="ECO:0000313" key="2">
    <source>
        <dbReference type="Proteomes" id="UP000230154"/>
    </source>
</evidence>
<reference evidence="2" key="1">
    <citation type="submission" date="2017-09" db="EMBL/GenBank/DDBJ databases">
        <title>Depth-based differentiation of microbial function through sediment-hosted aquifers and enrichment of novel symbionts in the deep terrestrial subsurface.</title>
        <authorList>
            <person name="Probst A.J."/>
            <person name="Ladd B."/>
            <person name="Jarett J.K."/>
            <person name="Geller-Mcgrath D.E."/>
            <person name="Sieber C.M.K."/>
            <person name="Emerson J.B."/>
            <person name="Anantharaman K."/>
            <person name="Thomas B.C."/>
            <person name="Malmstrom R."/>
            <person name="Stieglmeier M."/>
            <person name="Klingl A."/>
            <person name="Woyke T."/>
            <person name="Ryan C.M."/>
            <person name="Banfield J.F."/>
        </authorList>
    </citation>
    <scope>NUCLEOTIDE SEQUENCE [LARGE SCALE GENOMIC DNA]</scope>
</reference>
<gene>
    <name evidence="1" type="ORF">COU35_01855</name>
</gene>
<proteinExistence type="predicted"/>
<name>A0A2H0TR29_9BACT</name>
<organism evidence="1 2">
    <name type="scientific">Candidatus Magasanikbacteria bacterium CG10_big_fil_rev_8_21_14_0_10_47_10</name>
    <dbReference type="NCBI Taxonomy" id="1974652"/>
    <lineage>
        <taxon>Bacteria</taxon>
        <taxon>Candidatus Magasanikiibacteriota</taxon>
    </lineage>
</organism>
<dbReference type="AlphaFoldDB" id="A0A2H0TR29"/>
<evidence type="ECO:0000313" key="1">
    <source>
        <dbReference type="EMBL" id="PIR74602.1"/>
    </source>
</evidence>
<dbReference type="Proteomes" id="UP000230154">
    <property type="component" value="Unassembled WGS sequence"/>
</dbReference>